<feature type="transmembrane region" description="Helical" evidence="5">
    <location>
        <begin position="41"/>
        <end position="62"/>
    </location>
</feature>
<dbReference type="Pfam" id="PF01061">
    <property type="entry name" value="ABC2_membrane"/>
    <property type="match status" value="1"/>
</dbReference>
<sequence length="264" mass="28961">MKSRSDSTIPSELPLPAGPAKTLRDFFWLLRAELFVLREEWFWYLLQASFVSLSYLAFLWFLIGPQAPSAAENLIVGSLVMSLSFAGMLSLGQHIGYLKELQAFDYYAALPLSKGAFVAALTTRGMLLSLPATLLIGFLAVVFFHVPFTGLSVLVLLLSAYAMAGFGAVIGFYSPTAQVASLLTQILQTVIIFFAPVYYPPSVLPEPLRLLAYLWPTTHSALALRGSLVGELDPGTLVTIAVLVLYCLVSLVLVPLRLDWRGRR</sequence>
<dbReference type="OrthoDB" id="163141at2"/>
<keyword evidence="2 5" id="KW-0812">Transmembrane</keyword>
<feature type="transmembrane region" description="Helical" evidence="5">
    <location>
        <begin position="116"/>
        <end position="144"/>
    </location>
</feature>
<keyword evidence="3 5" id="KW-1133">Transmembrane helix</keyword>
<dbReference type="InterPro" id="IPR051784">
    <property type="entry name" value="Nod_factor_ABC_transporter"/>
</dbReference>
<dbReference type="GO" id="GO:0016020">
    <property type="term" value="C:membrane"/>
    <property type="evidence" value="ECO:0007669"/>
    <property type="project" value="UniProtKB-SubCell"/>
</dbReference>
<keyword evidence="8" id="KW-1185">Reference proteome</keyword>
<comment type="subcellular location">
    <subcellularLocation>
        <location evidence="1">Membrane</location>
        <topology evidence="1">Multi-pass membrane protein</topology>
    </subcellularLocation>
</comment>
<proteinExistence type="predicted"/>
<evidence type="ECO:0000256" key="1">
    <source>
        <dbReference type="ARBA" id="ARBA00004141"/>
    </source>
</evidence>
<feature type="transmembrane region" description="Helical" evidence="5">
    <location>
        <begin position="74"/>
        <end position="96"/>
    </location>
</feature>
<feature type="transmembrane region" description="Helical" evidence="5">
    <location>
        <begin position="179"/>
        <end position="199"/>
    </location>
</feature>
<accession>A0A399F344</accession>
<feature type="transmembrane region" description="Helical" evidence="5">
    <location>
        <begin position="236"/>
        <end position="256"/>
    </location>
</feature>
<organism evidence="7 8">
    <name type="scientific">Calidithermus terrae</name>
    <dbReference type="NCBI Taxonomy" id="1408545"/>
    <lineage>
        <taxon>Bacteria</taxon>
        <taxon>Thermotogati</taxon>
        <taxon>Deinococcota</taxon>
        <taxon>Deinococci</taxon>
        <taxon>Thermales</taxon>
        <taxon>Thermaceae</taxon>
        <taxon>Calidithermus</taxon>
    </lineage>
</organism>
<dbReference type="RefSeq" id="WP_119313672.1">
    <property type="nucleotide sequence ID" value="NZ_QXDL01000009.1"/>
</dbReference>
<evidence type="ECO:0000313" key="8">
    <source>
        <dbReference type="Proteomes" id="UP000265715"/>
    </source>
</evidence>
<evidence type="ECO:0000259" key="6">
    <source>
        <dbReference type="Pfam" id="PF01061"/>
    </source>
</evidence>
<dbReference type="Proteomes" id="UP000265715">
    <property type="component" value="Unassembled WGS sequence"/>
</dbReference>
<feature type="transmembrane region" description="Helical" evidence="5">
    <location>
        <begin position="151"/>
        <end position="173"/>
    </location>
</feature>
<comment type="caution">
    <text evidence="7">The sequence shown here is derived from an EMBL/GenBank/DDBJ whole genome shotgun (WGS) entry which is preliminary data.</text>
</comment>
<dbReference type="AlphaFoldDB" id="A0A399F344"/>
<name>A0A399F344_9DEIN</name>
<evidence type="ECO:0000256" key="5">
    <source>
        <dbReference type="SAM" id="Phobius"/>
    </source>
</evidence>
<dbReference type="PANTHER" id="PTHR43229:SF3">
    <property type="entry name" value="ABC-TYPE MULTIDRUG TRANSPORT SYSTEM, PERMEASE COMPONENT"/>
    <property type="match status" value="1"/>
</dbReference>
<dbReference type="GO" id="GO:0140359">
    <property type="term" value="F:ABC-type transporter activity"/>
    <property type="evidence" value="ECO:0007669"/>
    <property type="project" value="InterPro"/>
</dbReference>
<evidence type="ECO:0000256" key="3">
    <source>
        <dbReference type="ARBA" id="ARBA00022989"/>
    </source>
</evidence>
<dbReference type="PANTHER" id="PTHR43229">
    <property type="entry name" value="NODULATION PROTEIN J"/>
    <property type="match status" value="1"/>
</dbReference>
<feature type="domain" description="ABC-2 type transporter transmembrane" evidence="6">
    <location>
        <begin position="26"/>
        <end position="227"/>
    </location>
</feature>
<keyword evidence="4 5" id="KW-0472">Membrane</keyword>
<dbReference type="EMBL" id="QXDL01000009">
    <property type="protein sequence ID" value="RIH90450.1"/>
    <property type="molecule type" value="Genomic_DNA"/>
</dbReference>
<dbReference type="InterPro" id="IPR013525">
    <property type="entry name" value="ABC2_TM"/>
</dbReference>
<evidence type="ECO:0000256" key="4">
    <source>
        <dbReference type="ARBA" id="ARBA00023136"/>
    </source>
</evidence>
<reference evidence="7 8" key="1">
    <citation type="submission" date="2018-08" db="EMBL/GenBank/DDBJ databases">
        <title>Meiothermus terrae DSM 26712 genome sequencing project.</title>
        <authorList>
            <person name="Da Costa M.S."/>
            <person name="Albuquerque L."/>
            <person name="Raposo P."/>
            <person name="Froufe H.J.C."/>
            <person name="Barroso C.S."/>
            <person name="Egas C."/>
        </authorList>
    </citation>
    <scope>NUCLEOTIDE SEQUENCE [LARGE SCALE GENOMIC DNA]</scope>
    <source>
        <strain evidence="7 8">DSM 26712</strain>
    </source>
</reference>
<evidence type="ECO:0000313" key="7">
    <source>
        <dbReference type="EMBL" id="RIH90450.1"/>
    </source>
</evidence>
<evidence type="ECO:0000256" key="2">
    <source>
        <dbReference type="ARBA" id="ARBA00022692"/>
    </source>
</evidence>
<gene>
    <name evidence="7" type="ORF">Mterra_00432</name>
</gene>
<protein>
    <submittedName>
        <fullName evidence="7">ABC-2 type transporter</fullName>
    </submittedName>
</protein>